<evidence type="ECO:0000259" key="6">
    <source>
        <dbReference type="SMART" id="SM00827"/>
    </source>
</evidence>
<comment type="similarity">
    <text evidence="1">Belongs to the FabD family.</text>
</comment>
<dbReference type="AlphaFoldDB" id="A0A382CHV0"/>
<evidence type="ECO:0000313" key="7">
    <source>
        <dbReference type="EMBL" id="SVB25696.1"/>
    </source>
</evidence>
<dbReference type="GO" id="GO:0005829">
    <property type="term" value="C:cytosol"/>
    <property type="evidence" value="ECO:0007669"/>
    <property type="project" value="TreeGrafter"/>
</dbReference>
<organism evidence="7">
    <name type="scientific">marine metagenome</name>
    <dbReference type="NCBI Taxonomy" id="408172"/>
    <lineage>
        <taxon>unclassified sequences</taxon>
        <taxon>metagenomes</taxon>
        <taxon>ecological metagenomes</taxon>
    </lineage>
</organism>
<dbReference type="SUPFAM" id="SSF55048">
    <property type="entry name" value="Probable ACP-binding domain of malonyl-CoA ACP transacylase"/>
    <property type="match status" value="1"/>
</dbReference>
<dbReference type="Gene3D" id="3.30.70.250">
    <property type="entry name" value="Malonyl-CoA ACP transacylase, ACP-binding"/>
    <property type="match status" value="1"/>
</dbReference>
<accession>A0A382CHV0</accession>
<dbReference type="InterPro" id="IPR050858">
    <property type="entry name" value="Mal-CoA-ACP_Trans/PKS_FabD"/>
</dbReference>
<dbReference type="EC" id="2.3.1.39" evidence="2"/>
<dbReference type="PIRSF" id="PIRSF000446">
    <property type="entry name" value="Mct"/>
    <property type="match status" value="1"/>
</dbReference>
<dbReference type="EMBL" id="UINC01034600">
    <property type="protein sequence ID" value="SVB25696.1"/>
    <property type="molecule type" value="Genomic_DNA"/>
</dbReference>
<name>A0A382CHV0_9ZZZZ</name>
<dbReference type="NCBIfam" id="TIGR00128">
    <property type="entry name" value="fabD"/>
    <property type="match status" value="1"/>
</dbReference>
<dbReference type="Gene3D" id="3.40.366.10">
    <property type="entry name" value="Malonyl-Coenzyme A Acyl Carrier Protein, domain 2"/>
    <property type="match status" value="1"/>
</dbReference>
<dbReference type="GO" id="GO:0006633">
    <property type="term" value="P:fatty acid biosynthetic process"/>
    <property type="evidence" value="ECO:0007669"/>
    <property type="project" value="TreeGrafter"/>
</dbReference>
<dbReference type="Pfam" id="PF00698">
    <property type="entry name" value="Acyl_transf_1"/>
    <property type="match status" value="1"/>
</dbReference>
<sequence>MTNITQSNKYDSGISFVFPGQGSQKVGMGKDLLEFKTSKDIFDRVDNALGRKLSSVIFDGPDDDLMQTYNAQPAIMTVSIACYEAMKERCTSDFPSPKYVAGHSLGEYTSLYVSGVLDLEETAKLVSLRGELMQDACEKNPGTMAAIIGLDEQSVYEISRQTGTYVSNINTDSQTVISGNKSAVASAVDLATSRGAKRAIPLKVAGAFHSDLMKPAAEELKNYMSDLDFKDPLIPIIANCTATPLTTVSEIKEELINQICNCVDWNRSVKFMINSGVNSFVEFGHGGVLGNMIKRISSESAITSIDTTESMNCNI</sequence>
<proteinExistence type="inferred from homology"/>
<dbReference type="InterPro" id="IPR014043">
    <property type="entry name" value="Acyl_transferase_dom"/>
</dbReference>
<evidence type="ECO:0000256" key="2">
    <source>
        <dbReference type="ARBA" id="ARBA00013258"/>
    </source>
</evidence>
<evidence type="ECO:0000256" key="4">
    <source>
        <dbReference type="ARBA" id="ARBA00023315"/>
    </source>
</evidence>
<dbReference type="PANTHER" id="PTHR42681:SF1">
    <property type="entry name" value="MALONYL-COA-ACYL CARRIER PROTEIN TRANSACYLASE, MITOCHONDRIAL"/>
    <property type="match status" value="1"/>
</dbReference>
<evidence type="ECO:0000256" key="5">
    <source>
        <dbReference type="ARBA" id="ARBA00048462"/>
    </source>
</evidence>
<gene>
    <name evidence="7" type="ORF">METZ01_LOCUS178550</name>
</gene>
<dbReference type="InterPro" id="IPR016036">
    <property type="entry name" value="Malonyl_transacylase_ACP-bd"/>
</dbReference>
<protein>
    <recommendedName>
        <fullName evidence="2">[acyl-carrier-protein] S-malonyltransferase</fullName>
        <ecNumber evidence="2">2.3.1.39</ecNumber>
    </recommendedName>
</protein>
<dbReference type="SUPFAM" id="SSF52151">
    <property type="entry name" value="FabD/lysophospholipase-like"/>
    <property type="match status" value="1"/>
</dbReference>
<dbReference type="InterPro" id="IPR001227">
    <property type="entry name" value="Ac_transferase_dom_sf"/>
</dbReference>
<dbReference type="SMART" id="SM00827">
    <property type="entry name" value="PKS_AT"/>
    <property type="match status" value="1"/>
</dbReference>
<evidence type="ECO:0000256" key="3">
    <source>
        <dbReference type="ARBA" id="ARBA00022679"/>
    </source>
</evidence>
<keyword evidence="4" id="KW-0012">Acyltransferase</keyword>
<dbReference type="InterPro" id="IPR016035">
    <property type="entry name" value="Acyl_Trfase/lysoPLipase"/>
</dbReference>
<dbReference type="FunFam" id="3.30.70.250:FF:000001">
    <property type="entry name" value="Malonyl CoA-acyl carrier protein transacylase"/>
    <property type="match status" value="1"/>
</dbReference>
<keyword evidence="3" id="KW-0808">Transferase</keyword>
<dbReference type="PANTHER" id="PTHR42681">
    <property type="entry name" value="MALONYL-COA-ACYL CARRIER PROTEIN TRANSACYLASE, MITOCHONDRIAL"/>
    <property type="match status" value="1"/>
</dbReference>
<comment type="catalytic activity">
    <reaction evidence="5">
        <text>holo-[ACP] + malonyl-CoA = malonyl-[ACP] + CoA</text>
        <dbReference type="Rhea" id="RHEA:41792"/>
        <dbReference type="Rhea" id="RHEA-COMP:9623"/>
        <dbReference type="Rhea" id="RHEA-COMP:9685"/>
        <dbReference type="ChEBI" id="CHEBI:57287"/>
        <dbReference type="ChEBI" id="CHEBI:57384"/>
        <dbReference type="ChEBI" id="CHEBI:64479"/>
        <dbReference type="ChEBI" id="CHEBI:78449"/>
        <dbReference type="EC" id="2.3.1.39"/>
    </reaction>
</comment>
<reference evidence="7" key="1">
    <citation type="submission" date="2018-05" db="EMBL/GenBank/DDBJ databases">
        <authorList>
            <person name="Lanie J.A."/>
            <person name="Ng W.-L."/>
            <person name="Kazmierczak K.M."/>
            <person name="Andrzejewski T.M."/>
            <person name="Davidsen T.M."/>
            <person name="Wayne K.J."/>
            <person name="Tettelin H."/>
            <person name="Glass J.I."/>
            <person name="Rusch D."/>
            <person name="Podicherti R."/>
            <person name="Tsui H.-C.T."/>
            <person name="Winkler M.E."/>
        </authorList>
    </citation>
    <scope>NUCLEOTIDE SEQUENCE</scope>
</reference>
<dbReference type="InterPro" id="IPR024925">
    <property type="entry name" value="Malonyl_CoA-ACP_transAc"/>
</dbReference>
<dbReference type="InterPro" id="IPR004410">
    <property type="entry name" value="Malonyl_CoA-ACP_transAc_FabD"/>
</dbReference>
<evidence type="ECO:0000256" key="1">
    <source>
        <dbReference type="ARBA" id="ARBA00008217"/>
    </source>
</evidence>
<feature type="domain" description="Malonyl-CoA:ACP transacylase (MAT)" evidence="6">
    <location>
        <begin position="17"/>
        <end position="313"/>
    </location>
</feature>
<dbReference type="GO" id="GO:0004314">
    <property type="term" value="F:[acyl-carrier-protein] S-malonyltransferase activity"/>
    <property type="evidence" value="ECO:0007669"/>
    <property type="project" value="UniProtKB-EC"/>
</dbReference>